<feature type="compositionally biased region" description="Pro residues" evidence="16">
    <location>
        <begin position="319"/>
        <end position="336"/>
    </location>
</feature>
<organism evidence="18">
    <name type="scientific">Parasteatoda tepidariorum</name>
    <name type="common">Common house spider</name>
    <name type="synonym">Achaearanea tepidariorum</name>
    <dbReference type="NCBI Taxonomy" id="114398"/>
    <lineage>
        <taxon>Eukaryota</taxon>
        <taxon>Metazoa</taxon>
        <taxon>Ecdysozoa</taxon>
        <taxon>Arthropoda</taxon>
        <taxon>Chelicerata</taxon>
        <taxon>Arachnida</taxon>
        <taxon>Araneae</taxon>
        <taxon>Araneomorphae</taxon>
        <taxon>Entelegynae</taxon>
        <taxon>Araneoidea</taxon>
        <taxon>Theridiidae</taxon>
        <taxon>Parasteatoda</taxon>
    </lineage>
</organism>
<feature type="domain" description="Matrin-type" evidence="17">
    <location>
        <begin position="54"/>
        <end position="84"/>
    </location>
</feature>
<dbReference type="GO" id="GO:0008270">
    <property type="term" value="F:zinc ion binding"/>
    <property type="evidence" value="ECO:0007669"/>
    <property type="project" value="UniProtKB-KW"/>
</dbReference>
<comment type="similarity">
    <text evidence="2">Belongs to the SF3A2 family.</text>
</comment>
<evidence type="ECO:0000256" key="8">
    <source>
        <dbReference type="ARBA" id="ARBA00022771"/>
    </source>
</evidence>
<evidence type="ECO:0000256" key="14">
    <source>
        <dbReference type="ARBA" id="ARBA00063783"/>
    </source>
</evidence>
<dbReference type="GO" id="GO:0071004">
    <property type="term" value="C:U2-type prespliceosome"/>
    <property type="evidence" value="ECO:0007669"/>
    <property type="project" value="TreeGrafter"/>
</dbReference>
<feature type="compositionally biased region" description="Pro residues" evidence="16">
    <location>
        <begin position="239"/>
        <end position="275"/>
    </location>
</feature>
<evidence type="ECO:0000256" key="15">
    <source>
        <dbReference type="ARBA" id="ARBA00074918"/>
    </source>
</evidence>
<keyword evidence="3" id="KW-0597">Phosphoprotein</keyword>
<dbReference type="PROSITE" id="PS50171">
    <property type="entry name" value="ZF_MATRIN"/>
    <property type="match status" value="1"/>
</dbReference>
<accession>A0A2L2XV93</accession>
<keyword evidence="5" id="KW-0479">Metal-binding</keyword>
<dbReference type="Gene3D" id="3.30.160.60">
    <property type="entry name" value="Classic Zinc Finger"/>
    <property type="match status" value="1"/>
</dbReference>
<dbReference type="GeneID" id="107454062"/>
<evidence type="ECO:0000256" key="6">
    <source>
        <dbReference type="ARBA" id="ARBA00022728"/>
    </source>
</evidence>
<dbReference type="OMA" id="EFWIQIM"/>
<evidence type="ECO:0000256" key="3">
    <source>
        <dbReference type="ARBA" id="ARBA00022553"/>
    </source>
</evidence>
<keyword evidence="7" id="KW-0677">Repeat</keyword>
<feature type="region of interest" description="Disordered" evidence="16">
    <location>
        <begin position="1"/>
        <end position="24"/>
    </location>
</feature>
<evidence type="ECO:0000259" key="17">
    <source>
        <dbReference type="PROSITE" id="PS50171"/>
    </source>
</evidence>
<reference evidence="18" key="1">
    <citation type="journal article" date="2016" name="Mol. Ecol. Resour.">
        <title>Evaluation of the impact of RNA preservation methods of spiders for de novo transcriptome assembly.</title>
        <authorList>
            <person name="Kono N."/>
            <person name="Nakamura H."/>
            <person name="Ito Y."/>
            <person name="Tomita M."/>
            <person name="Arakawa K."/>
        </authorList>
    </citation>
    <scope>NUCLEOTIDE SEQUENCE</scope>
    <source>
        <tissue evidence="18">Whole body</tissue>
    </source>
</reference>
<evidence type="ECO:0000313" key="18">
    <source>
        <dbReference type="EMBL" id="LAA00056.1"/>
    </source>
</evidence>
<dbReference type="SMART" id="SM01050">
    <property type="entry name" value="CactinC_cactus"/>
    <property type="match status" value="1"/>
</dbReference>
<evidence type="ECO:0000256" key="12">
    <source>
        <dbReference type="ARBA" id="ARBA00023242"/>
    </source>
</evidence>
<dbReference type="Pfam" id="PF12874">
    <property type="entry name" value="zf-met"/>
    <property type="match status" value="1"/>
</dbReference>
<keyword evidence="12" id="KW-0539">Nucleus</keyword>
<dbReference type="InterPro" id="IPR013087">
    <property type="entry name" value="Znf_C2H2_type"/>
</dbReference>
<evidence type="ECO:0000256" key="10">
    <source>
        <dbReference type="ARBA" id="ARBA00022990"/>
    </source>
</evidence>
<evidence type="ECO:0000256" key="11">
    <source>
        <dbReference type="ARBA" id="ARBA00023187"/>
    </source>
</evidence>
<evidence type="ECO:0000256" key="5">
    <source>
        <dbReference type="ARBA" id="ARBA00022723"/>
    </source>
</evidence>
<dbReference type="GO" id="GO:0005686">
    <property type="term" value="C:U2 snRNP"/>
    <property type="evidence" value="ECO:0007669"/>
    <property type="project" value="TreeGrafter"/>
</dbReference>
<keyword evidence="6" id="KW-0747">Spliceosome</keyword>
<keyword evidence="11" id="KW-0508">mRNA splicing</keyword>
<feature type="region of interest" description="Disordered" evidence="16">
    <location>
        <begin position="221"/>
        <end position="370"/>
    </location>
</feature>
<dbReference type="SMART" id="SM00451">
    <property type="entry name" value="ZnF_U1"/>
    <property type="match status" value="1"/>
</dbReference>
<evidence type="ECO:0000256" key="9">
    <source>
        <dbReference type="ARBA" id="ARBA00022833"/>
    </source>
</evidence>
<dbReference type="FunFam" id="3.30.160.60:FF:001216">
    <property type="entry name" value="Splicing factor 3A subunit 2"/>
    <property type="match status" value="1"/>
</dbReference>
<protein>
    <recommendedName>
        <fullName evidence="15">Splicing factor 3A subunit 2</fullName>
    </recommendedName>
</protein>
<dbReference type="InterPro" id="IPR052092">
    <property type="entry name" value="SF3A2"/>
</dbReference>
<keyword evidence="9" id="KW-0862">Zinc</keyword>
<dbReference type="GO" id="GO:0000245">
    <property type="term" value="P:spliceosomal complex assembly"/>
    <property type="evidence" value="ECO:0007669"/>
    <property type="project" value="TreeGrafter"/>
</dbReference>
<dbReference type="Gene3D" id="2.60.40.2690">
    <property type="match status" value="1"/>
</dbReference>
<dbReference type="RefSeq" id="XP_071035509.1">
    <property type="nucleotide sequence ID" value="XM_071179408.1"/>
</dbReference>
<dbReference type="InterPro" id="IPR031781">
    <property type="entry name" value="SF3A2_dom"/>
</dbReference>
<dbReference type="InterPro" id="IPR036236">
    <property type="entry name" value="Znf_C2H2_sf"/>
</dbReference>
<name>A0A2L2XV93_PARTP</name>
<sequence length="370" mass="41129">MDFQHRAGGKTGTGGVASWSETNRDRRERLRQLALETIDLNKDPYFMKNHLGSYECKLCLTLHNNEGSYLAHTQGKKHQANLARRAAKEAKESPQQPAPAKPRVDIKKFVKIGRPGYRVTKQRERDTGQQSLLFQIDYPEIGEGIAPRHRFMSAYEQKVEPPDRRWQYLLFAAEPYETISFKVPSREVDKSEGKFWVLWNKETKQFFLQFSFKVEPKIIKLPPPPSAPQPQRSNVPPQDMHPPPPSMMPPPPRSMGMPPPSGMPPNFPSMPPPPMGQFQMPSRPSMAMNFVPPPPPPMMRPSGPPPPPISSVRTTVNVAPPPAPPKFVPPPPPAPPTASSNVAGNPPMPPPAQVESPPLSPPSPPLSDGQ</sequence>
<keyword evidence="8" id="KW-0863">Zinc-finger</keyword>
<comment type="subunit">
    <text evidence="14">Component of the 17S U2 SnRNP complex, a ribonucleoprotein complex that contains small nuclear RNA (snRNA) U2 and a number of specific proteins. Part of the SF3A subcomplex of the 17S U2 SnRNP complex which is composed of three subunits; SF3A3/SAP61, SF3A2/SAP62 and SF3A1/SAP114. SF3A associates with the splicing factor SF3B and a 12S RNA unit to form the mature 17S U2 small nuclear ribonucleoprotein complex (17S U2 snRNP). Identified in the spliceosome 'E' complex, a precursor of the spliceosome 'A' complex. Identified in the spliceosome 'A' and 'B' complexes. Identified in the spliceosome 'C' complex. Interacts with HTATSF1.</text>
</comment>
<evidence type="ECO:0000256" key="1">
    <source>
        <dbReference type="ARBA" id="ARBA00004123"/>
    </source>
</evidence>
<dbReference type="SUPFAM" id="SSF57667">
    <property type="entry name" value="beta-beta-alpha zinc fingers"/>
    <property type="match status" value="1"/>
</dbReference>
<dbReference type="InterPro" id="IPR003604">
    <property type="entry name" value="Matrin/U1-like-C_Znf_C2H2"/>
</dbReference>
<dbReference type="PANTHER" id="PTHR23205">
    <property type="entry name" value="SPLICING FACTOR 3A SUBUNIT 2"/>
    <property type="match status" value="1"/>
</dbReference>
<evidence type="ECO:0000256" key="4">
    <source>
        <dbReference type="ARBA" id="ARBA00022664"/>
    </source>
</evidence>
<keyword evidence="10" id="KW-0007">Acetylation</keyword>
<dbReference type="RefSeq" id="XP_015926600.1">
    <property type="nucleotide sequence ID" value="XM_016071114.3"/>
</dbReference>
<comment type="subcellular location">
    <subcellularLocation>
        <location evidence="1">Nucleus</location>
    </subcellularLocation>
</comment>
<feature type="compositionally biased region" description="Pro residues" evidence="16">
    <location>
        <begin position="291"/>
        <end position="309"/>
    </location>
</feature>
<dbReference type="GO" id="GO:0003676">
    <property type="term" value="F:nucleic acid binding"/>
    <property type="evidence" value="ECO:0007669"/>
    <property type="project" value="InterPro"/>
</dbReference>
<dbReference type="InterPro" id="IPR000690">
    <property type="entry name" value="Matrin/U1-C_Znf_C2H2"/>
</dbReference>
<feature type="compositionally biased region" description="Pro residues" evidence="16">
    <location>
        <begin position="346"/>
        <end position="370"/>
    </location>
</feature>
<keyword evidence="4" id="KW-0507">mRNA processing</keyword>
<feature type="compositionally biased region" description="Low complexity" evidence="16">
    <location>
        <begin position="276"/>
        <end position="290"/>
    </location>
</feature>
<dbReference type="OrthoDB" id="10250970at2759"/>
<evidence type="ECO:0000256" key="2">
    <source>
        <dbReference type="ARBA" id="ARBA00008995"/>
    </source>
</evidence>
<dbReference type="AlphaFoldDB" id="A0A2L2XV93"/>
<dbReference type="EMBL" id="IAAA01007143">
    <property type="protein sequence ID" value="LAA00056.1"/>
    <property type="molecule type" value="mRNA"/>
</dbReference>
<dbReference type="Pfam" id="PF16835">
    <property type="entry name" value="SF3A2"/>
    <property type="match status" value="1"/>
</dbReference>
<evidence type="ECO:0000256" key="16">
    <source>
        <dbReference type="SAM" id="MobiDB-lite"/>
    </source>
</evidence>
<dbReference type="FunFam" id="2.60.40.2690:FF:000001">
    <property type="entry name" value="Splicing factor 3a, subunit 2"/>
    <property type="match status" value="1"/>
</dbReference>
<evidence type="ECO:0000256" key="13">
    <source>
        <dbReference type="ARBA" id="ARBA00055377"/>
    </source>
</evidence>
<evidence type="ECO:0000256" key="7">
    <source>
        <dbReference type="ARBA" id="ARBA00022737"/>
    </source>
</evidence>
<proteinExistence type="evidence at transcript level"/>
<comment type="function">
    <text evidence="13">Component of the 17S U2 SnRNP complex of the spliceosome, a large ribonucleoprotein complex that removes introns from transcribed pre-mRNAs. The 17S U2 SnRNP complex (1) directly participates in early spliceosome assembly and (2) mediates recognition of the intron branch site during pre-mRNA splicing by promoting the selection of the pre-mRNA branch-site adenosine, the nucleophile for the first step of splicing. Within the 17S U2 SnRNP complex, SF3A2 is part of the SF3A subcomplex that contributes to the assembly of the 17S U2 snRNP, and the subsequent assembly of the pre-spliceosome 'E' complex and the pre-catalytic spliceosome 'A' complex. Involved in pre-mRNA splicing as a component of pre-catalytic spliceosome 'B' complexes, including the Bact complex. Interacts directly with the duplex formed by U2 snRNA and the intron.</text>
</comment>
<dbReference type="KEGG" id="ptep:107454062"/>
<dbReference type="PANTHER" id="PTHR23205:SF0">
    <property type="entry name" value="SPLICING FACTOR 3A SUBUNIT 2"/>
    <property type="match status" value="1"/>
</dbReference>
<dbReference type="GO" id="GO:0071013">
    <property type="term" value="C:catalytic step 2 spliceosome"/>
    <property type="evidence" value="ECO:0007669"/>
    <property type="project" value="TreeGrafter"/>
</dbReference>